<proteinExistence type="inferred from homology"/>
<dbReference type="InterPro" id="IPR001451">
    <property type="entry name" value="Hexapep"/>
</dbReference>
<dbReference type="Pfam" id="PF00132">
    <property type="entry name" value="Hexapep"/>
    <property type="match status" value="1"/>
</dbReference>
<dbReference type="CDD" id="cd04647">
    <property type="entry name" value="LbH_MAT_like"/>
    <property type="match status" value="1"/>
</dbReference>
<evidence type="ECO:0000256" key="1">
    <source>
        <dbReference type="ARBA" id="ARBA00007274"/>
    </source>
</evidence>
<dbReference type="SUPFAM" id="SSF51161">
    <property type="entry name" value="Trimeric LpxA-like enzymes"/>
    <property type="match status" value="1"/>
</dbReference>
<accession>A0ABP8I0Q1</accession>
<dbReference type="PANTHER" id="PTHR23416">
    <property type="entry name" value="SIALIC ACID SYNTHASE-RELATED"/>
    <property type="match status" value="1"/>
</dbReference>
<keyword evidence="4" id="KW-1185">Reference proteome</keyword>
<sequence length="197" mass="21553">MFSFIIHLYLKLRFGKRLVIGKKVVFKSLPTLIISKDSSIVLSEEVIIGKMVELRATRGSTLILGKFVKLDTLVRVIATNKADIVIGDFTRVGIGSVFNGGGKINIGNNTLISGYVYIQTSMHNYLGDDKIQNQGYSYGDIIIGDDSWIGVHAVIFPDVVLGEKVIVGSNSVVNKSFSKHCVIAGAPAERIRILKQK</sequence>
<dbReference type="Proteomes" id="UP001501294">
    <property type="component" value="Unassembled WGS sequence"/>
</dbReference>
<evidence type="ECO:0000313" key="4">
    <source>
        <dbReference type="Proteomes" id="UP001501294"/>
    </source>
</evidence>
<dbReference type="InterPro" id="IPR011004">
    <property type="entry name" value="Trimer_LpxA-like_sf"/>
</dbReference>
<name>A0ABP8I0Q1_9GAMM</name>
<reference evidence="4" key="1">
    <citation type="journal article" date="2019" name="Int. J. Syst. Evol. Microbiol.">
        <title>The Global Catalogue of Microorganisms (GCM) 10K type strain sequencing project: providing services to taxonomists for standard genome sequencing and annotation.</title>
        <authorList>
            <consortium name="The Broad Institute Genomics Platform"/>
            <consortium name="The Broad Institute Genome Sequencing Center for Infectious Disease"/>
            <person name="Wu L."/>
            <person name="Ma J."/>
        </authorList>
    </citation>
    <scope>NUCLEOTIDE SEQUENCE [LARGE SCALE GENOMIC DNA]</scope>
    <source>
        <strain evidence="4">JCM 17727</strain>
    </source>
</reference>
<gene>
    <name evidence="3" type="ORF">GCM10023150_12710</name>
</gene>
<evidence type="ECO:0000256" key="2">
    <source>
        <dbReference type="ARBA" id="ARBA00022679"/>
    </source>
</evidence>
<organism evidence="3 4">
    <name type="scientific">Kangiella taiwanensis</name>
    <dbReference type="NCBI Taxonomy" id="1079179"/>
    <lineage>
        <taxon>Bacteria</taxon>
        <taxon>Pseudomonadati</taxon>
        <taxon>Pseudomonadota</taxon>
        <taxon>Gammaproteobacteria</taxon>
        <taxon>Kangiellales</taxon>
        <taxon>Kangiellaceae</taxon>
        <taxon>Kangiella</taxon>
    </lineage>
</organism>
<dbReference type="InterPro" id="IPR051159">
    <property type="entry name" value="Hexapeptide_acetyltransf"/>
</dbReference>
<keyword evidence="2" id="KW-0808">Transferase</keyword>
<protein>
    <recommendedName>
        <fullName evidence="5">Acyltransferase</fullName>
    </recommendedName>
</protein>
<dbReference type="PANTHER" id="PTHR23416:SF23">
    <property type="entry name" value="ACETYLTRANSFERASE C18B11.09C-RELATED"/>
    <property type="match status" value="1"/>
</dbReference>
<comment type="similarity">
    <text evidence="1">Belongs to the transferase hexapeptide repeat family.</text>
</comment>
<comment type="caution">
    <text evidence="3">The sequence shown here is derived from an EMBL/GenBank/DDBJ whole genome shotgun (WGS) entry which is preliminary data.</text>
</comment>
<evidence type="ECO:0000313" key="3">
    <source>
        <dbReference type="EMBL" id="GAA4348877.1"/>
    </source>
</evidence>
<dbReference type="Gene3D" id="2.160.10.10">
    <property type="entry name" value="Hexapeptide repeat proteins"/>
    <property type="match status" value="1"/>
</dbReference>
<evidence type="ECO:0008006" key="5">
    <source>
        <dbReference type="Google" id="ProtNLM"/>
    </source>
</evidence>
<dbReference type="RefSeq" id="WP_223577941.1">
    <property type="nucleotide sequence ID" value="NZ_BAABFU010000002.1"/>
</dbReference>
<dbReference type="EMBL" id="BAABFU010000002">
    <property type="protein sequence ID" value="GAA4348877.1"/>
    <property type="molecule type" value="Genomic_DNA"/>
</dbReference>